<dbReference type="AlphaFoldDB" id="A0AA96V4N2"/>
<dbReference type="Proteomes" id="UP001303587">
    <property type="component" value="Chromosome"/>
</dbReference>
<dbReference type="RefSeq" id="WP_338102991.1">
    <property type="nucleotide sequence ID" value="NZ_CP131060.1"/>
</dbReference>
<dbReference type="EMBL" id="CP131060">
    <property type="protein sequence ID" value="WNY24933.1"/>
    <property type="molecule type" value="Genomic_DNA"/>
</dbReference>
<dbReference type="GeneID" id="89229581"/>
<sequence>MDEQVLKDPTIYPDSPIVRSIYPFDHTGHQITNFESVEDMIANYFVTSAWYVYKNDTSLANAGYYAQEHGYPSVYNNGKATKMISK</sequence>
<keyword evidence="2" id="KW-1185">Reference proteome</keyword>
<evidence type="ECO:0000313" key="1">
    <source>
        <dbReference type="EMBL" id="WNY24933.1"/>
    </source>
</evidence>
<proteinExistence type="predicted"/>
<organism evidence="1 2">
    <name type="scientific">Methanolapillus millepedarum</name>
    <dbReference type="NCBI Taxonomy" id="3028296"/>
    <lineage>
        <taxon>Archaea</taxon>
        <taxon>Methanobacteriati</taxon>
        <taxon>Methanobacteriota</taxon>
        <taxon>Stenosarchaea group</taxon>
        <taxon>Methanomicrobia</taxon>
        <taxon>Methanosarcinales</taxon>
        <taxon>Methanosarcinaceae</taxon>
        <taxon>Methanolapillus</taxon>
    </lineage>
</organism>
<name>A0AA96V4N2_9EURY</name>
<protein>
    <submittedName>
        <fullName evidence="1">Uncharacterized protein</fullName>
    </submittedName>
</protein>
<reference evidence="1 2" key="1">
    <citation type="submission" date="2023-07" db="EMBL/GenBank/DDBJ databases">
        <title>Closed genoem sequence of Methanosarcinaceae archaeon Ac7.</title>
        <authorList>
            <person name="Poehlein A."/>
            <person name="Protasov E."/>
            <person name="Platt K."/>
            <person name="Reeh H."/>
            <person name="Daniel R."/>
            <person name="Brune A."/>
        </authorList>
    </citation>
    <scope>NUCLEOTIDE SEQUENCE [LARGE SCALE GENOMIC DNA]</scope>
    <source>
        <strain evidence="1 2">Ac7</strain>
    </source>
</reference>
<gene>
    <name evidence="1" type="ORF">MsAc7_04620</name>
</gene>
<accession>A0AA96V4N2</accession>
<evidence type="ECO:0000313" key="2">
    <source>
        <dbReference type="Proteomes" id="UP001303587"/>
    </source>
</evidence>